<dbReference type="Proteomes" id="UP000284579">
    <property type="component" value="Unassembled WGS sequence"/>
</dbReference>
<comment type="caution">
    <text evidence="1">The sequence shown here is derived from an EMBL/GenBank/DDBJ whole genome shotgun (WGS) entry which is preliminary data.</text>
</comment>
<sequence length="79" mass="8925">VDREAKRAEGKGVGYDRWAAKHNLKQMAATVTAYQQYGFSSPEELDEACSAAYAAMQESLTELKQVEKTLNEKKELQRQ</sequence>
<gene>
    <name evidence="1" type="ORF">DW656_18380</name>
</gene>
<protein>
    <submittedName>
        <fullName evidence="1">Relaxase</fullName>
    </submittedName>
</protein>
<dbReference type="EMBL" id="QRHO01000133">
    <property type="protein sequence ID" value="RHF75762.1"/>
    <property type="molecule type" value="Genomic_DNA"/>
</dbReference>
<feature type="non-terminal residue" evidence="1">
    <location>
        <position position="79"/>
    </location>
</feature>
<feature type="non-terminal residue" evidence="1">
    <location>
        <position position="1"/>
    </location>
</feature>
<evidence type="ECO:0000313" key="2">
    <source>
        <dbReference type="Proteomes" id="UP000284579"/>
    </source>
</evidence>
<proteinExistence type="predicted"/>
<dbReference type="AlphaFoldDB" id="A0A3R6HLG0"/>
<organism evidence="1 2">
    <name type="scientific">Coprococcus comes</name>
    <dbReference type="NCBI Taxonomy" id="410072"/>
    <lineage>
        <taxon>Bacteria</taxon>
        <taxon>Bacillati</taxon>
        <taxon>Bacillota</taxon>
        <taxon>Clostridia</taxon>
        <taxon>Lachnospirales</taxon>
        <taxon>Lachnospiraceae</taxon>
        <taxon>Coprococcus</taxon>
    </lineage>
</organism>
<evidence type="ECO:0000313" key="1">
    <source>
        <dbReference type="EMBL" id="RHF75762.1"/>
    </source>
</evidence>
<reference evidence="1 2" key="1">
    <citation type="submission" date="2018-08" db="EMBL/GenBank/DDBJ databases">
        <title>A genome reference for cultivated species of the human gut microbiota.</title>
        <authorList>
            <person name="Zou Y."/>
            <person name="Xue W."/>
            <person name="Luo G."/>
        </authorList>
    </citation>
    <scope>NUCLEOTIDE SEQUENCE [LARGE SCALE GENOMIC DNA]</scope>
    <source>
        <strain evidence="1 2">AM23-3</strain>
    </source>
</reference>
<name>A0A3R6HLG0_9FIRM</name>
<accession>A0A3R6HLG0</accession>